<organism evidence="4 5">
    <name type="scientific">Flavimobilis rhizosphaerae</name>
    <dbReference type="NCBI Taxonomy" id="2775421"/>
    <lineage>
        <taxon>Bacteria</taxon>
        <taxon>Bacillati</taxon>
        <taxon>Actinomycetota</taxon>
        <taxon>Actinomycetes</taxon>
        <taxon>Micrococcales</taxon>
        <taxon>Jonesiaceae</taxon>
        <taxon>Flavimobilis</taxon>
    </lineage>
</organism>
<accession>A0ABR9DLE7</accession>
<dbReference type="Proteomes" id="UP000642107">
    <property type="component" value="Unassembled WGS sequence"/>
</dbReference>
<evidence type="ECO:0000256" key="2">
    <source>
        <dbReference type="SAM" id="Phobius"/>
    </source>
</evidence>
<evidence type="ECO:0000313" key="4">
    <source>
        <dbReference type="EMBL" id="MBD9697965.1"/>
    </source>
</evidence>
<dbReference type="EMBL" id="JACZDF010000001">
    <property type="protein sequence ID" value="MBD9697965.1"/>
    <property type="molecule type" value="Genomic_DNA"/>
</dbReference>
<feature type="transmembrane region" description="Helical" evidence="2">
    <location>
        <begin position="108"/>
        <end position="125"/>
    </location>
</feature>
<evidence type="ECO:0000259" key="3">
    <source>
        <dbReference type="Pfam" id="PF07786"/>
    </source>
</evidence>
<feature type="transmembrane region" description="Helical" evidence="2">
    <location>
        <begin position="131"/>
        <end position="150"/>
    </location>
</feature>
<dbReference type="Pfam" id="PF07786">
    <property type="entry name" value="HGSNAT_cat"/>
    <property type="match status" value="1"/>
</dbReference>
<feature type="transmembrane region" description="Helical" evidence="2">
    <location>
        <begin position="36"/>
        <end position="57"/>
    </location>
</feature>
<keyword evidence="2" id="KW-0472">Membrane</keyword>
<feature type="transmembrane region" description="Helical" evidence="2">
    <location>
        <begin position="185"/>
        <end position="209"/>
    </location>
</feature>
<feature type="region of interest" description="Disordered" evidence="1">
    <location>
        <begin position="1"/>
        <end position="25"/>
    </location>
</feature>
<comment type="caution">
    <text evidence="4">The sequence shown here is derived from an EMBL/GenBank/DDBJ whole genome shotgun (WGS) entry which is preliminary data.</text>
</comment>
<protein>
    <submittedName>
        <fullName evidence="4">DUF1624 domain-containing protein</fullName>
    </submittedName>
</protein>
<feature type="region of interest" description="Disordered" evidence="1">
    <location>
        <begin position="462"/>
        <end position="484"/>
    </location>
</feature>
<keyword evidence="5" id="KW-1185">Reference proteome</keyword>
<feature type="transmembrane region" description="Helical" evidence="2">
    <location>
        <begin position="221"/>
        <end position="242"/>
    </location>
</feature>
<sequence length="484" mass="50022">MTTTLEGAGAPLSSTPSRPRRGIGERWSRIVRPPRVAGLDVARALAVVGMIAAHVGNPPQFVVGDPGTWAGVVHGRSSLLFALVAGVSIALMTRGVRTAPADEVRRTRLALVGRGVVVFGLGVLLELVGSPVAIILGFYGILFIIVAPVVGWSTRRLLLLVAVLVVVLGPLVSLAKATYLLGGSAAQLVLLGMYPLPVWLALVLTGLVVGRGDLGSLRRAGAMVAVGIVLCIAGYGGATLLAPADADAPPVEEPSDPGSSIVEVPGEDVDLAGFTCIRQDEESVSCWRTAGATVEAPVPGSVMSGSTLIELGSAASSGWGADPADGWWRSPLMTDSLTWDAVRGALVSAEPHSGGLGEVVGSGGFVLATLGLCLALGRPRVLRQLLVPIAALGSMPLTVYSLHIVSFFVPRFVEPAGLMTWLWQVGVLLPAATLWALTLGKGPLERMTAWVASRYAVRTSGEKLRMPSDGGPGRPHLPGPPEVP</sequence>
<feature type="transmembrane region" description="Helical" evidence="2">
    <location>
        <begin position="77"/>
        <end position="96"/>
    </location>
</feature>
<proteinExistence type="predicted"/>
<feature type="transmembrane region" description="Helical" evidence="2">
    <location>
        <begin position="421"/>
        <end position="440"/>
    </location>
</feature>
<name>A0ABR9DLE7_9MICO</name>
<feature type="transmembrane region" description="Helical" evidence="2">
    <location>
        <begin position="359"/>
        <end position="377"/>
    </location>
</feature>
<feature type="transmembrane region" description="Helical" evidence="2">
    <location>
        <begin position="157"/>
        <end position="179"/>
    </location>
</feature>
<gene>
    <name evidence="4" type="ORF">IGS67_00415</name>
</gene>
<feature type="compositionally biased region" description="Pro residues" evidence="1">
    <location>
        <begin position="475"/>
        <end position="484"/>
    </location>
</feature>
<keyword evidence="2" id="KW-0812">Transmembrane</keyword>
<feature type="domain" description="Heparan-alpha-glucosaminide N-acetyltransferase catalytic" evidence="3">
    <location>
        <begin position="35"/>
        <end position="211"/>
    </location>
</feature>
<keyword evidence="2" id="KW-1133">Transmembrane helix</keyword>
<feature type="transmembrane region" description="Helical" evidence="2">
    <location>
        <begin position="389"/>
        <end position="409"/>
    </location>
</feature>
<reference evidence="4 5" key="1">
    <citation type="submission" date="2020-09" db="EMBL/GenBank/DDBJ databases">
        <title>Flavimobilis rhizosphaerae sp. nov., isolated from rhizosphere soil of Spartina alterniflora.</title>
        <authorList>
            <person name="Hanqin C."/>
        </authorList>
    </citation>
    <scope>NUCLEOTIDE SEQUENCE [LARGE SCALE GENOMIC DNA]</scope>
    <source>
        <strain evidence="4 5">GY 10621</strain>
    </source>
</reference>
<evidence type="ECO:0000313" key="5">
    <source>
        <dbReference type="Proteomes" id="UP000642107"/>
    </source>
</evidence>
<evidence type="ECO:0000256" key="1">
    <source>
        <dbReference type="SAM" id="MobiDB-lite"/>
    </source>
</evidence>
<dbReference type="RefSeq" id="WP_192276656.1">
    <property type="nucleotide sequence ID" value="NZ_JACZDF010000001.1"/>
</dbReference>
<dbReference type="InterPro" id="IPR012429">
    <property type="entry name" value="HGSNAT_cat"/>
</dbReference>